<feature type="domain" description="KOW" evidence="14">
    <location>
        <begin position="610"/>
        <end position="637"/>
    </location>
</feature>
<feature type="domain" description="NusG-like N-terminal" evidence="13">
    <location>
        <begin position="193"/>
        <end position="284"/>
    </location>
</feature>
<dbReference type="Pfam" id="PF00467">
    <property type="entry name" value="KOW"/>
    <property type="match status" value="1"/>
</dbReference>
<dbReference type="Pfam" id="PF23291">
    <property type="entry name" value="KOW4_SPT5"/>
    <property type="match status" value="1"/>
</dbReference>
<dbReference type="Pfam" id="PF23037">
    <property type="entry name" value="KOWx_SPT5"/>
    <property type="match status" value="1"/>
</dbReference>
<dbReference type="InterPro" id="IPR024945">
    <property type="entry name" value="Spt5_C_dom"/>
</dbReference>
<dbReference type="GO" id="GO:0032784">
    <property type="term" value="P:regulation of DNA-templated transcription elongation"/>
    <property type="evidence" value="ECO:0007669"/>
    <property type="project" value="InterPro"/>
</dbReference>
<name>A0A8B7Z3H4_ACAPL</name>
<keyword evidence="6" id="KW-0677">Repeat</keyword>
<dbReference type="InterPro" id="IPR039659">
    <property type="entry name" value="SPT5"/>
</dbReference>
<keyword evidence="5" id="KW-0597">Phosphoprotein</keyword>
<evidence type="ECO:0000259" key="14">
    <source>
        <dbReference type="SMART" id="SM00739"/>
    </source>
</evidence>
<dbReference type="OrthoDB" id="28901at2759"/>
<organism evidence="16 18">
    <name type="scientific">Acanthaster planci</name>
    <name type="common">Crown-of-thorns starfish</name>
    <dbReference type="NCBI Taxonomy" id="133434"/>
    <lineage>
        <taxon>Eukaryota</taxon>
        <taxon>Metazoa</taxon>
        <taxon>Echinodermata</taxon>
        <taxon>Eleutherozoa</taxon>
        <taxon>Asterozoa</taxon>
        <taxon>Asteroidea</taxon>
        <taxon>Valvatacea</taxon>
        <taxon>Valvatida</taxon>
        <taxon>Acanthasteridae</taxon>
        <taxon>Acanthaster</taxon>
    </lineage>
</organism>
<dbReference type="SMART" id="SM01104">
    <property type="entry name" value="CTD"/>
    <property type="match status" value="1"/>
</dbReference>
<evidence type="ECO:0000256" key="4">
    <source>
        <dbReference type="ARBA" id="ARBA00022491"/>
    </source>
</evidence>
<dbReference type="OMA" id="YPVGYMN"/>
<evidence type="ECO:0000256" key="9">
    <source>
        <dbReference type="ARBA" id="ARBA00023163"/>
    </source>
</evidence>
<evidence type="ECO:0000256" key="6">
    <source>
        <dbReference type="ARBA" id="ARBA00022737"/>
    </source>
</evidence>
<dbReference type="InterPro" id="IPR041977">
    <property type="entry name" value="KOW_Spt5_4"/>
</dbReference>
<dbReference type="InterPro" id="IPR041976">
    <property type="entry name" value="KOW_Spt5_3"/>
</dbReference>
<evidence type="ECO:0000256" key="1">
    <source>
        <dbReference type="ARBA" id="ARBA00004123"/>
    </source>
</evidence>
<dbReference type="AlphaFoldDB" id="A0A8B7Z3H4"/>
<feature type="domain" description="KOW" evidence="14">
    <location>
        <begin position="289"/>
        <end position="316"/>
    </location>
</feature>
<dbReference type="SMART" id="SM00739">
    <property type="entry name" value="KOW"/>
    <property type="match status" value="6"/>
</dbReference>
<dbReference type="CDD" id="cd06082">
    <property type="entry name" value="KOW_Spt5_2"/>
    <property type="match status" value="1"/>
</dbReference>
<dbReference type="CDD" id="cd06085">
    <property type="entry name" value="KOW_Spt5_5"/>
    <property type="match status" value="1"/>
</dbReference>
<dbReference type="FunFam" id="2.30.30.30:FF:000013">
    <property type="entry name" value="Transcription elongation factor SPT5"/>
    <property type="match status" value="1"/>
</dbReference>
<feature type="domain" description="KOW" evidence="14">
    <location>
        <begin position="1043"/>
        <end position="1070"/>
    </location>
</feature>
<dbReference type="CDD" id="cd06083">
    <property type="entry name" value="KOW_Spt5_3"/>
    <property type="match status" value="1"/>
</dbReference>
<feature type="region of interest" description="Disordered" evidence="12">
    <location>
        <begin position="769"/>
        <end position="981"/>
    </location>
</feature>
<dbReference type="InterPro" id="IPR005824">
    <property type="entry name" value="KOW"/>
</dbReference>
<dbReference type="CDD" id="cd06081">
    <property type="entry name" value="KOW_Spt5_1"/>
    <property type="match status" value="1"/>
</dbReference>
<evidence type="ECO:0000256" key="10">
    <source>
        <dbReference type="ARBA" id="ARBA00023242"/>
    </source>
</evidence>
<dbReference type="InterPro" id="IPR041973">
    <property type="entry name" value="KOW_Spt5_1"/>
</dbReference>
<dbReference type="InterPro" id="IPR036735">
    <property type="entry name" value="NGN_dom_sf"/>
</dbReference>
<evidence type="ECO:0000256" key="7">
    <source>
        <dbReference type="ARBA" id="ARBA00023015"/>
    </source>
</evidence>
<evidence type="ECO:0000259" key="15">
    <source>
        <dbReference type="SMART" id="SM01104"/>
    </source>
</evidence>
<sequence length="1096" mass="121055">MSDSDASAFSDVESEGSYQAKSDVEDESPVASEAEEAPSDEGSEVGSMAAGGNEEEEEEEEEGLDLTLPDDEEEDEMYDSEEDDTMTKRKKARFREFILDEADVDNDYEDDEEGDWEEGAKDLIDKTSRVEQDESERHGARRLQQLLSHQKEDEIEEYYKRKYAETSSRSRYADEDELPDQITQQGLLPGVKDPNLWMVRCKIGEEKATAMQLMRKFIAYQYQDEPLQIKSVVAVEGLKGYIYVESFKQTHVKHAIQGVGNLRMGQWNQLMVPIKEMTDVLKVVKEIVALKPKSWVRLKRGVFKDDLAQVDYVEPSQNQVTLKLLPRIDYTRMRGVMRTANPDKRKKKRRPMQKLFDEEAIRAISGEVSKDGDFLIFEGNRYSRKGFLYKTFAMSAIVAEGIKPTLTELERFEDRPEGIDVQLVAETKSSQEQAHSFAPGDNVEVIEGELIHLQGKVITVEGNTISVLPTHEDLKDILEFPASELRKHFKIGDHVKVIAGRYEGDTGLVVRVEENMAVLFSDLTMHEMKVLPKDMQLCQEMSSGVDSLGQFQLGDLVQLDLQTVGVIVRLEKETFQVLNMNNKLVHVKAAAITRKKDSRNAIALDAEQNNIQVKDIVKVIDGPHSGRQGEIKHIYRSFAFLHSRLMTENGGIFVCRTRHIVLAGGSRQMDSGFGIGYTPMSPRISSPAHPSSGGMGNAPMGRGRGRIGRDMEMIGQTVRISQGPYKGHIGIVKDATESTARVELHAMFRTISVDKNRLNRVGGQIRTGATTAYGRTPMYGSQTPMYGSGSKTPVYGSQTPLHDGSRTPHYGSQTPLHDGSQTPGRSGAWDPNITNTPSRSSDYDFSYDEASPSPQPYGATPNPATPGYGSETPPSNGPYTPATPGSSSGMYGSESTYSPYQPTPSPGNYQPTPSPSSASFQQAPSPGSYQPTPSPSSYQPTPSPGGSYQATPSPVGFPMTPGAPSPLGFNPQTPGGGMMGLEGGTAYEWQTTDIEVTIVSHEDQALVKKTGVIRSISGRMCSVYLPDEERVVNVESVHLEPVTPAKMDRVKVIDGDDRDQTGVLISIDNDDGIVKMDGPSDFKILNLRVLAKLHKD</sequence>
<dbReference type="InterPro" id="IPR057934">
    <property type="entry name" value="KOW_Spt5_7"/>
</dbReference>
<keyword evidence="8" id="KW-0010">Activator</keyword>
<feature type="compositionally biased region" description="Acidic residues" evidence="12">
    <location>
        <begin position="53"/>
        <end position="84"/>
    </location>
</feature>
<dbReference type="PANTHER" id="PTHR11125">
    <property type="entry name" value="SUPPRESSOR OF TY 5"/>
    <property type="match status" value="1"/>
</dbReference>
<feature type="compositionally biased region" description="Acidic residues" evidence="12">
    <location>
        <begin position="99"/>
        <end position="117"/>
    </location>
</feature>
<dbReference type="Gene3D" id="2.30.30.30">
    <property type="match status" value="3"/>
</dbReference>
<evidence type="ECO:0000256" key="3">
    <source>
        <dbReference type="ARBA" id="ARBA00020181"/>
    </source>
</evidence>
<dbReference type="CDD" id="cd09888">
    <property type="entry name" value="NGN_Euk"/>
    <property type="match status" value="1"/>
</dbReference>
<feature type="compositionally biased region" description="Low complexity" evidence="12">
    <location>
        <begin position="915"/>
        <end position="948"/>
    </location>
</feature>
<dbReference type="CDD" id="cd06084">
    <property type="entry name" value="KOW_Spt5_4"/>
    <property type="match status" value="1"/>
</dbReference>
<dbReference type="GO" id="GO:0006368">
    <property type="term" value="P:transcription elongation by RNA polymerase II"/>
    <property type="evidence" value="ECO:0007669"/>
    <property type="project" value="TreeGrafter"/>
</dbReference>
<dbReference type="InterPro" id="IPR057936">
    <property type="entry name" value="KOWx_Spt5"/>
</dbReference>
<gene>
    <name evidence="17 18" type="primary">LOC110984024</name>
</gene>
<dbReference type="CDD" id="cd06086">
    <property type="entry name" value="KOW_Spt5_6"/>
    <property type="match status" value="1"/>
</dbReference>
<feature type="compositionally biased region" description="Polar residues" evidence="12">
    <location>
        <begin position="872"/>
        <end position="890"/>
    </location>
</feature>
<dbReference type="PIRSF" id="PIRSF036945">
    <property type="entry name" value="Spt5"/>
    <property type="match status" value="1"/>
</dbReference>
<dbReference type="GO" id="GO:0006357">
    <property type="term" value="P:regulation of transcription by RNA polymerase II"/>
    <property type="evidence" value="ECO:0007669"/>
    <property type="project" value="InterPro"/>
</dbReference>
<evidence type="ECO:0000256" key="2">
    <source>
        <dbReference type="ARBA" id="ARBA00006956"/>
    </source>
</evidence>
<dbReference type="Pfam" id="PF23287">
    <property type="entry name" value="KOW7_SPT5"/>
    <property type="match status" value="1"/>
</dbReference>
<keyword evidence="4" id="KW-0678">Repressor</keyword>
<dbReference type="Proteomes" id="UP000694845">
    <property type="component" value="Unplaced"/>
</dbReference>
<keyword evidence="7" id="KW-0805">Transcription regulation</keyword>
<dbReference type="Pfam" id="PF11942">
    <property type="entry name" value="Spt5_N"/>
    <property type="match status" value="1"/>
</dbReference>
<dbReference type="InterPro" id="IPR022581">
    <property type="entry name" value="Spt5_N"/>
</dbReference>
<dbReference type="InterPro" id="IPR006645">
    <property type="entry name" value="NGN-like_dom"/>
</dbReference>
<dbReference type="GO" id="GO:0032044">
    <property type="term" value="C:DSIF complex"/>
    <property type="evidence" value="ECO:0007669"/>
    <property type="project" value="TreeGrafter"/>
</dbReference>
<dbReference type="FunFam" id="2.30.30.30:FF:000016">
    <property type="entry name" value="Transcription elongation factor SPT5"/>
    <property type="match status" value="1"/>
</dbReference>
<dbReference type="InterPro" id="IPR039385">
    <property type="entry name" value="NGN_Euk"/>
</dbReference>
<reference evidence="17 18" key="1">
    <citation type="submission" date="2025-04" db="UniProtKB">
        <authorList>
            <consortium name="RefSeq"/>
        </authorList>
    </citation>
    <scope>IDENTIFICATION</scope>
</reference>
<dbReference type="GeneID" id="110984024"/>
<dbReference type="Pfam" id="PF23288">
    <property type="entry name" value="KOW6_SPT5"/>
    <property type="match status" value="1"/>
</dbReference>
<dbReference type="InterPro" id="IPR041980">
    <property type="entry name" value="KOW_Spt5_6_metazoa"/>
</dbReference>
<dbReference type="Pfam" id="PF23042">
    <property type="entry name" value="KOW1_SPT5"/>
    <property type="match status" value="1"/>
</dbReference>
<dbReference type="InterPro" id="IPR008991">
    <property type="entry name" value="Translation_prot_SH3-like_sf"/>
</dbReference>
<proteinExistence type="inferred from homology"/>
<feature type="compositionally biased region" description="Acidic residues" evidence="12">
    <location>
        <begin position="24"/>
        <end position="43"/>
    </location>
</feature>
<dbReference type="InterPro" id="IPR017071">
    <property type="entry name" value="TF_Spt5_eukaryote"/>
</dbReference>
<protein>
    <recommendedName>
        <fullName evidence="3 11">Transcription elongation factor SPT5</fullName>
    </recommendedName>
</protein>
<dbReference type="RefSeq" id="XP_022099502.1">
    <property type="nucleotide sequence ID" value="XM_022243810.1"/>
</dbReference>
<evidence type="ECO:0000256" key="5">
    <source>
        <dbReference type="ARBA" id="ARBA00022553"/>
    </source>
</evidence>
<dbReference type="FunFam" id="2.30.30.30:FF:000017">
    <property type="entry name" value="Transcription elongation factor SPT5"/>
    <property type="match status" value="1"/>
</dbReference>
<evidence type="ECO:0000313" key="16">
    <source>
        <dbReference type="Proteomes" id="UP000694845"/>
    </source>
</evidence>
<dbReference type="InterPro" id="IPR041975">
    <property type="entry name" value="KOW_Spt5_2"/>
</dbReference>
<evidence type="ECO:0000256" key="12">
    <source>
        <dbReference type="SAM" id="MobiDB-lite"/>
    </source>
</evidence>
<keyword evidence="9 11" id="KW-0804">Transcription</keyword>
<evidence type="ECO:0000256" key="8">
    <source>
        <dbReference type="ARBA" id="ARBA00023159"/>
    </source>
</evidence>
<feature type="domain" description="KOW" evidence="14">
    <location>
        <begin position="711"/>
        <end position="738"/>
    </location>
</feature>
<dbReference type="RefSeq" id="XP_022099501.1">
    <property type="nucleotide sequence ID" value="XM_022243809.1"/>
</dbReference>
<dbReference type="Pfam" id="PF23284">
    <property type="entry name" value="KOW2_Spt5"/>
    <property type="match status" value="1"/>
</dbReference>
<dbReference type="SUPFAM" id="SSF50104">
    <property type="entry name" value="Translation proteins SH3-like domain"/>
    <property type="match status" value="1"/>
</dbReference>
<feature type="domain" description="KOW" evidence="14">
    <location>
        <begin position="436"/>
        <end position="463"/>
    </location>
</feature>
<dbReference type="FunFam" id="3.30.70.940:FF:000003">
    <property type="entry name" value="Transcription elongation factor SPT5"/>
    <property type="match status" value="1"/>
</dbReference>
<keyword evidence="10 11" id="KW-0539">Nucleus</keyword>
<accession>A0A8B7Z3H4</accession>
<comment type="subcellular location">
    <subcellularLocation>
        <location evidence="1 11">Nucleus</location>
    </subcellularLocation>
</comment>
<dbReference type="InterPro" id="IPR005100">
    <property type="entry name" value="NGN-domain"/>
</dbReference>
<evidence type="ECO:0000313" key="17">
    <source>
        <dbReference type="RefSeq" id="XP_022099501.1"/>
    </source>
</evidence>
<dbReference type="Pfam" id="PF03439">
    <property type="entry name" value="Spt5-NGN"/>
    <property type="match status" value="1"/>
</dbReference>
<feature type="compositionally biased region" description="Polar residues" evidence="12">
    <location>
        <begin position="779"/>
        <end position="800"/>
    </location>
</feature>
<evidence type="ECO:0000256" key="11">
    <source>
        <dbReference type="PIRNR" id="PIRNR036945"/>
    </source>
</evidence>
<feature type="region of interest" description="Disordered" evidence="12">
    <location>
        <begin position="1"/>
        <end position="147"/>
    </location>
</feature>
<feature type="domain" description="Spt5 C-terminal" evidence="15">
    <location>
        <begin position="780"/>
        <end position="915"/>
    </location>
</feature>
<feature type="compositionally biased region" description="Polar residues" evidence="12">
    <location>
        <begin position="810"/>
        <end position="824"/>
    </location>
</feature>
<dbReference type="Pfam" id="PF23290">
    <property type="entry name" value="KOW5_SPT5"/>
    <property type="match status" value="1"/>
</dbReference>
<dbReference type="Gene3D" id="3.30.70.940">
    <property type="entry name" value="NusG, N-terminal domain"/>
    <property type="match status" value="1"/>
</dbReference>
<dbReference type="KEGG" id="aplc:110984024"/>
<comment type="similarity">
    <text evidence="2 11">Belongs to the SPT5 family.</text>
</comment>
<dbReference type="PANTHER" id="PTHR11125:SF7">
    <property type="entry name" value="TRANSCRIPTION ELONGATION FACTOR SPT5"/>
    <property type="match status" value="1"/>
</dbReference>
<feature type="compositionally biased region" description="Basic and acidic residues" evidence="12">
    <location>
        <begin position="118"/>
        <end position="138"/>
    </location>
</feature>
<feature type="domain" description="KOW" evidence="14">
    <location>
        <begin position="488"/>
        <end position="515"/>
    </location>
</feature>
<dbReference type="GO" id="GO:0003729">
    <property type="term" value="F:mRNA binding"/>
    <property type="evidence" value="ECO:0007669"/>
    <property type="project" value="TreeGrafter"/>
</dbReference>
<evidence type="ECO:0000259" key="13">
    <source>
        <dbReference type="SMART" id="SM00738"/>
    </source>
</evidence>
<dbReference type="SMART" id="SM00738">
    <property type="entry name" value="NGN"/>
    <property type="match status" value="1"/>
</dbReference>
<dbReference type="InterPro" id="IPR041978">
    <property type="entry name" value="KOW_Spt5_5"/>
</dbReference>
<dbReference type="InterPro" id="IPR014722">
    <property type="entry name" value="Rib_uL2_dom2"/>
</dbReference>
<dbReference type="CTD" id="6829"/>
<keyword evidence="16" id="KW-1185">Reference proteome</keyword>
<evidence type="ECO:0000313" key="18">
    <source>
        <dbReference type="RefSeq" id="XP_022099502.1"/>
    </source>
</evidence>